<reference evidence="5 6" key="1">
    <citation type="submission" date="2018-06" db="EMBL/GenBank/DDBJ databases">
        <authorList>
            <consortium name="Pathogen Informatics"/>
            <person name="Doyle S."/>
        </authorList>
    </citation>
    <scope>NUCLEOTIDE SEQUENCE [LARGE SCALE GENOMIC DNA]</scope>
    <source>
        <strain evidence="5 6">NCTC10723</strain>
    </source>
</reference>
<dbReference type="SMART" id="SM00342">
    <property type="entry name" value="HTH_ARAC"/>
    <property type="match status" value="1"/>
</dbReference>
<dbReference type="Proteomes" id="UP000255328">
    <property type="component" value="Unassembled WGS sequence"/>
</dbReference>
<dbReference type="SUPFAM" id="SSF51215">
    <property type="entry name" value="Regulatory protein AraC"/>
    <property type="match status" value="1"/>
</dbReference>
<dbReference type="InterPro" id="IPR037923">
    <property type="entry name" value="HTH-like"/>
</dbReference>
<dbReference type="EMBL" id="UGGU01000003">
    <property type="protein sequence ID" value="STO30797.1"/>
    <property type="molecule type" value="Genomic_DNA"/>
</dbReference>
<sequence>MKNLEFKEKIVHGTKFFPFAYYYVTPLHPRYTMTVHWHEECELIRIIEGSFNLKINTKSYHLSKGNVAFINSGFIHSGAPKNCIYECLVFDISFLKRERSFANSFLNSLITFQKEIKIIYTKENENILKIFDEIFDLIKEKKKGFEMKIFGLFYYFLGIIEKEDLFSNKLNISFSNKKKLIHLKKVLSIIQKKYMYDISLEDLASSIEMNTNYFCKFFKELTKKTPMEYLNYYRVECAKEKLKESNLSITEIAYDCGFNDLSYFTKVFKKYNNDLTPRKFLKLHKEA</sequence>
<dbReference type="Gene3D" id="1.10.10.60">
    <property type="entry name" value="Homeodomain-like"/>
    <property type="match status" value="2"/>
</dbReference>
<dbReference type="PANTHER" id="PTHR43280:SF28">
    <property type="entry name" value="HTH-TYPE TRANSCRIPTIONAL ACTIVATOR RHAS"/>
    <property type="match status" value="1"/>
</dbReference>
<proteinExistence type="predicted"/>
<dbReference type="PANTHER" id="PTHR43280">
    <property type="entry name" value="ARAC-FAMILY TRANSCRIPTIONAL REGULATOR"/>
    <property type="match status" value="1"/>
</dbReference>
<gene>
    <name evidence="5" type="primary">rhaS</name>
    <name evidence="5" type="ORF">NCTC10723_00227</name>
</gene>
<evidence type="ECO:0000256" key="1">
    <source>
        <dbReference type="ARBA" id="ARBA00023015"/>
    </source>
</evidence>
<dbReference type="PROSITE" id="PS01124">
    <property type="entry name" value="HTH_ARAC_FAMILY_2"/>
    <property type="match status" value="1"/>
</dbReference>
<dbReference type="SUPFAM" id="SSF46689">
    <property type="entry name" value="Homeodomain-like"/>
    <property type="match status" value="2"/>
</dbReference>
<dbReference type="Pfam" id="PF12833">
    <property type="entry name" value="HTH_18"/>
    <property type="match status" value="1"/>
</dbReference>
<dbReference type="RefSeq" id="WP_115268534.1">
    <property type="nucleotide sequence ID" value="NZ_UGGU01000003.1"/>
</dbReference>
<dbReference type="OrthoDB" id="1975037at2"/>
<dbReference type="GO" id="GO:0043565">
    <property type="term" value="F:sequence-specific DNA binding"/>
    <property type="evidence" value="ECO:0007669"/>
    <property type="project" value="InterPro"/>
</dbReference>
<keyword evidence="2" id="KW-0238">DNA-binding</keyword>
<dbReference type="CDD" id="cd02208">
    <property type="entry name" value="cupin_RmlC-like"/>
    <property type="match status" value="1"/>
</dbReference>
<keyword evidence="1" id="KW-0805">Transcription regulation</keyword>
<evidence type="ECO:0000256" key="3">
    <source>
        <dbReference type="ARBA" id="ARBA00023163"/>
    </source>
</evidence>
<dbReference type="InterPro" id="IPR003313">
    <property type="entry name" value="AraC-bd"/>
</dbReference>
<evidence type="ECO:0000313" key="6">
    <source>
        <dbReference type="Proteomes" id="UP000255328"/>
    </source>
</evidence>
<dbReference type="Gene3D" id="2.60.120.10">
    <property type="entry name" value="Jelly Rolls"/>
    <property type="match status" value="1"/>
</dbReference>
<dbReference type="InterPro" id="IPR018060">
    <property type="entry name" value="HTH_AraC"/>
</dbReference>
<protein>
    <submittedName>
        <fullName evidence="5">L-rhamnose operon regulatory protein rhaS</fullName>
    </submittedName>
</protein>
<dbReference type="InterPro" id="IPR009057">
    <property type="entry name" value="Homeodomain-like_sf"/>
</dbReference>
<evidence type="ECO:0000256" key="2">
    <source>
        <dbReference type="ARBA" id="ARBA00023125"/>
    </source>
</evidence>
<evidence type="ECO:0000259" key="4">
    <source>
        <dbReference type="PROSITE" id="PS01124"/>
    </source>
</evidence>
<dbReference type="AlphaFoldDB" id="A0A377GV01"/>
<organism evidence="5 6">
    <name type="scientific">Fusobacterium necrogenes</name>
    <dbReference type="NCBI Taxonomy" id="858"/>
    <lineage>
        <taxon>Bacteria</taxon>
        <taxon>Fusobacteriati</taxon>
        <taxon>Fusobacteriota</taxon>
        <taxon>Fusobacteriia</taxon>
        <taxon>Fusobacteriales</taxon>
        <taxon>Fusobacteriaceae</taxon>
        <taxon>Fusobacterium</taxon>
    </lineage>
</organism>
<dbReference type="GO" id="GO:0003700">
    <property type="term" value="F:DNA-binding transcription factor activity"/>
    <property type="evidence" value="ECO:0007669"/>
    <property type="project" value="InterPro"/>
</dbReference>
<feature type="domain" description="HTH araC/xylS-type" evidence="4">
    <location>
        <begin position="184"/>
        <end position="271"/>
    </location>
</feature>
<evidence type="ECO:0000313" key="5">
    <source>
        <dbReference type="EMBL" id="STO30797.1"/>
    </source>
</evidence>
<dbReference type="InterPro" id="IPR014710">
    <property type="entry name" value="RmlC-like_jellyroll"/>
</dbReference>
<keyword evidence="6" id="KW-1185">Reference proteome</keyword>
<accession>A0A377GV01</accession>
<dbReference type="Pfam" id="PF02311">
    <property type="entry name" value="AraC_binding"/>
    <property type="match status" value="1"/>
</dbReference>
<name>A0A377GV01_9FUSO</name>
<keyword evidence="3" id="KW-0804">Transcription</keyword>